<proteinExistence type="predicted"/>
<sequence length="135" mass="15397">MKKLESELQKYKYVLRQAEKSGPILFSGSFALSDTLVGKQRAHKLEFHTIPSAKYATQIIILSVKWERRIGEIQKRIEPIAENSPSTPGTIPQSAPLPALAQVLNPMNVHAPTRQPQKKHHQLLMEYICNKFCFF</sequence>
<dbReference type="Proteomes" id="UP000008068">
    <property type="component" value="Unassembled WGS sequence"/>
</dbReference>
<keyword evidence="2" id="KW-1185">Reference proteome</keyword>
<evidence type="ECO:0000313" key="2">
    <source>
        <dbReference type="Proteomes" id="UP000008068"/>
    </source>
</evidence>
<organism evidence="2">
    <name type="scientific">Caenorhabditis brenneri</name>
    <name type="common">Nematode worm</name>
    <dbReference type="NCBI Taxonomy" id="135651"/>
    <lineage>
        <taxon>Eukaryota</taxon>
        <taxon>Metazoa</taxon>
        <taxon>Ecdysozoa</taxon>
        <taxon>Nematoda</taxon>
        <taxon>Chromadorea</taxon>
        <taxon>Rhabditida</taxon>
        <taxon>Rhabditina</taxon>
        <taxon>Rhabditomorpha</taxon>
        <taxon>Rhabditoidea</taxon>
        <taxon>Rhabditidae</taxon>
        <taxon>Peloderinae</taxon>
        <taxon>Caenorhabditis</taxon>
    </lineage>
</organism>
<protein>
    <submittedName>
        <fullName evidence="1">Uncharacterized protein</fullName>
    </submittedName>
</protein>
<dbReference type="InParanoid" id="G0NGI2"/>
<dbReference type="AlphaFoldDB" id="G0NGI2"/>
<dbReference type="EMBL" id="GL379880">
    <property type="protein sequence ID" value="EGT60031.1"/>
    <property type="molecule type" value="Genomic_DNA"/>
</dbReference>
<name>G0NGI2_CAEBE</name>
<dbReference type="HOGENOM" id="CLU_1887581_0_0_1"/>
<evidence type="ECO:0000313" key="1">
    <source>
        <dbReference type="EMBL" id="EGT60031.1"/>
    </source>
</evidence>
<gene>
    <name evidence="1" type="ORF">CAEBREN_03409</name>
</gene>
<reference evidence="2" key="1">
    <citation type="submission" date="2011-07" db="EMBL/GenBank/DDBJ databases">
        <authorList>
            <consortium name="Caenorhabditis brenneri Sequencing and Analysis Consortium"/>
            <person name="Wilson R.K."/>
        </authorList>
    </citation>
    <scope>NUCLEOTIDE SEQUENCE [LARGE SCALE GENOMIC DNA]</scope>
    <source>
        <strain evidence="2">PB2801</strain>
    </source>
</reference>
<accession>G0NGI2</accession>